<dbReference type="InterPro" id="IPR002104">
    <property type="entry name" value="Integrase_catalytic"/>
</dbReference>
<keyword evidence="1" id="KW-0233">DNA recombination</keyword>
<reference evidence="3" key="1">
    <citation type="submission" date="2016-10" db="EMBL/GenBank/DDBJ databases">
        <title>Sequence of Gallionella enrichment culture.</title>
        <authorList>
            <person name="Poehlein A."/>
            <person name="Muehling M."/>
            <person name="Daniel R."/>
        </authorList>
    </citation>
    <scope>NUCLEOTIDE SEQUENCE</scope>
</reference>
<dbReference type="InterPro" id="IPR013762">
    <property type="entry name" value="Integrase-like_cat_sf"/>
</dbReference>
<evidence type="ECO:0000313" key="3">
    <source>
        <dbReference type="EMBL" id="OIQ79184.1"/>
    </source>
</evidence>
<dbReference type="InterPro" id="IPR011010">
    <property type="entry name" value="DNA_brk_join_enz"/>
</dbReference>
<protein>
    <submittedName>
        <fullName evidence="3">Phage integrase family protein</fullName>
    </submittedName>
</protein>
<dbReference type="GO" id="GO:0003677">
    <property type="term" value="F:DNA binding"/>
    <property type="evidence" value="ECO:0007669"/>
    <property type="project" value="InterPro"/>
</dbReference>
<dbReference type="GO" id="GO:0015074">
    <property type="term" value="P:DNA integration"/>
    <property type="evidence" value="ECO:0007669"/>
    <property type="project" value="InterPro"/>
</dbReference>
<comment type="caution">
    <text evidence="3">The sequence shown here is derived from an EMBL/GenBank/DDBJ whole genome shotgun (WGS) entry which is preliminary data.</text>
</comment>
<dbReference type="AlphaFoldDB" id="A0A1J5Q721"/>
<gene>
    <name evidence="3" type="ORF">GALL_390880</name>
</gene>
<dbReference type="Gene3D" id="1.10.443.10">
    <property type="entry name" value="Intergrase catalytic core"/>
    <property type="match status" value="1"/>
</dbReference>
<name>A0A1J5Q721_9ZZZZ</name>
<evidence type="ECO:0000259" key="2">
    <source>
        <dbReference type="PROSITE" id="PS51898"/>
    </source>
</evidence>
<feature type="domain" description="Tyr recombinase" evidence="2">
    <location>
        <begin position="102"/>
        <end position="303"/>
    </location>
</feature>
<proteinExistence type="predicted"/>
<dbReference type="EMBL" id="MLJW01001259">
    <property type="protein sequence ID" value="OIQ79184.1"/>
    <property type="molecule type" value="Genomic_DNA"/>
</dbReference>
<dbReference type="GO" id="GO:0006310">
    <property type="term" value="P:DNA recombination"/>
    <property type="evidence" value="ECO:0007669"/>
    <property type="project" value="UniProtKB-KW"/>
</dbReference>
<sequence>MEAKEVACADRFVRALRDGLVLVRSTAGAEQSIHAAMSNLARLRVEEDSAHTLHDGAGTVLAHLSPDGAHQWAAHLEVLADRSGLVRRARTAFRRSGIKPDAPVGALTDRQWAWLWRGLDPDMPRRLRDRAYVLVGVTHARRHAELQRLNIEDIRSTPAGFHITYVDRKNRSTIIRDLHHAIGPDTTCSVECGACALQDLLDWEAQCMGRTTGPAFATRYAGTVRPMTRQNGRHRIREATRHIADQPWGSTRSLRAGAATSAWEAGWSVEQIAREVTGHNDLSQADLYIRRLGTPAGTIQLDLTPSTRNVSR</sequence>
<accession>A0A1J5Q721</accession>
<organism evidence="3">
    <name type="scientific">mine drainage metagenome</name>
    <dbReference type="NCBI Taxonomy" id="410659"/>
    <lineage>
        <taxon>unclassified sequences</taxon>
        <taxon>metagenomes</taxon>
        <taxon>ecological metagenomes</taxon>
    </lineage>
</organism>
<dbReference type="SUPFAM" id="SSF56349">
    <property type="entry name" value="DNA breaking-rejoining enzymes"/>
    <property type="match status" value="1"/>
</dbReference>
<evidence type="ECO:0000256" key="1">
    <source>
        <dbReference type="ARBA" id="ARBA00023172"/>
    </source>
</evidence>
<dbReference type="PROSITE" id="PS51898">
    <property type="entry name" value="TYR_RECOMBINASE"/>
    <property type="match status" value="1"/>
</dbReference>